<dbReference type="GO" id="GO:0051082">
    <property type="term" value="F:unfolded protein binding"/>
    <property type="evidence" value="ECO:0007669"/>
    <property type="project" value="TreeGrafter"/>
</dbReference>
<dbReference type="Proteomes" id="UP000284842">
    <property type="component" value="Unassembled WGS sequence"/>
</dbReference>
<name>A0A409WHY2_9AGAR</name>
<comment type="similarity">
    <text evidence="1">Belongs to the SHQ1 family.</text>
</comment>
<dbReference type="OrthoDB" id="73639at2759"/>
<dbReference type="Gene3D" id="2.60.40.790">
    <property type="match status" value="1"/>
</dbReference>
<evidence type="ECO:0000313" key="4">
    <source>
        <dbReference type="Proteomes" id="UP000284842"/>
    </source>
</evidence>
<dbReference type="CDD" id="cd06463">
    <property type="entry name" value="p23_like"/>
    <property type="match status" value="1"/>
</dbReference>
<dbReference type="EMBL" id="NHTK01005474">
    <property type="protein sequence ID" value="PPQ78136.1"/>
    <property type="molecule type" value="Genomic_DNA"/>
</dbReference>
<dbReference type="GO" id="GO:0005737">
    <property type="term" value="C:cytoplasm"/>
    <property type="evidence" value="ECO:0007669"/>
    <property type="project" value="TreeGrafter"/>
</dbReference>
<reference evidence="3 4" key="1">
    <citation type="journal article" date="2018" name="Evol. Lett.">
        <title>Horizontal gene cluster transfer increased hallucinogenic mushroom diversity.</title>
        <authorList>
            <person name="Reynolds H.T."/>
            <person name="Vijayakumar V."/>
            <person name="Gluck-Thaler E."/>
            <person name="Korotkin H.B."/>
            <person name="Matheny P.B."/>
            <person name="Slot J.C."/>
        </authorList>
    </citation>
    <scope>NUCLEOTIDE SEQUENCE [LARGE SCALE GENOMIC DNA]</scope>
    <source>
        <strain evidence="3 4">2629</strain>
    </source>
</reference>
<dbReference type="GO" id="GO:0000493">
    <property type="term" value="P:box H/ACA snoRNP assembly"/>
    <property type="evidence" value="ECO:0007669"/>
    <property type="project" value="InterPro"/>
</dbReference>
<feature type="domain" description="CS" evidence="2">
    <location>
        <begin position="1"/>
        <end position="89"/>
    </location>
</feature>
<protein>
    <recommendedName>
        <fullName evidence="2">CS domain-containing protein</fullName>
    </recommendedName>
</protein>
<dbReference type="InParanoid" id="A0A409WHY2"/>
<dbReference type="InterPro" id="IPR008978">
    <property type="entry name" value="HSP20-like_chaperone"/>
</dbReference>
<organism evidence="3 4">
    <name type="scientific">Panaeolus cyanescens</name>
    <dbReference type="NCBI Taxonomy" id="181874"/>
    <lineage>
        <taxon>Eukaryota</taxon>
        <taxon>Fungi</taxon>
        <taxon>Dikarya</taxon>
        <taxon>Basidiomycota</taxon>
        <taxon>Agaricomycotina</taxon>
        <taxon>Agaricomycetes</taxon>
        <taxon>Agaricomycetidae</taxon>
        <taxon>Agaricales</taxon>
        <taxon>Agaricineae</taxon>
        <taxon>Galeropsidaceae</taxon>
        <taxon>Panaeolus</taxon>
    </lineage>
</organism>
<keyword evidence="4" id="KW-1185">Reference proteome</keyword>
<gene>
    <name evidence="3" type="ORF">CVT24_006421</name>
</gene>
<dbReference type="InterPro" id="IPR007052">
    <property type="entry name" value="CS_dom"/>
</dbReference>
<dbReference type="InterPro" id="IPR007009">
    <property type="entry name" value="Shq1_C"/>
</dbReference>
<dbReference type="InterPro" id="IPR039742">
    <property type="entry name" value="Shq1"/>
</dbReference>
<proteinExistence type="inferred from homology"/>
<dbReference type="PROSITE" id="PS51203">
    <property type="entry name" value="CS"/>
    <property type="match status" value="1"/>
</dbReference>
<dbReference type="FunCoup" id="A0A409WHY2">
    <property type="interactions" value="596"/>
</dbReference>
<dbReference type="Pfam" id="PF04925">
    <property type="entry name" value="SHQ1"/>
    <property type="match status" value="1"/>
</dbReference>
<dbReference type="STRING" id="181874.A0A409WHY2"/>
<accession>A0A409WHY2</accession>
<dbReference type="PANTHER" id="PTHR12967">
    <property type="entry name" value="PROTEIN SHQ1 HOMOLOG"/>
    <property type="match status" value="1"/>
</dbReference>
<dbReference type="SUPFAM" id="SSF49764">
    <property type="entry name" value="HSP20-like chaperones"/>
    <property type="match status" value="1"/>
</dbReference>
<dbReference type="InterPro" id="IPR048696">
    <property type="entry name" value="SHQ1-like_CS"/>
</dbReference>
<dbReference type="Pfam" id="PF21413">
    <property type="entry name" value="SHQ1-like_CS"/>
    <property type="match status" value="1"/>
</dbReference>
<evidence type="ECO:0000256" key="1">
    <source>
        <dbReference type="ARBA" id="ARBA00005607"/>
    </source>
</evidence>
<evidence type="ECO:0000313" key="3">
    <source>
        <dbReference type="EMBL" id="PPQ78136.1"/>
    </source>
</evidence>
<comment type="caution">
    <text evidence="3">The sequence shown here is derived from an EMBL/GenBank/DDBJ whole genome shotgun (WGS) entry which is preliminary data.</text>
</comment>
<dbReference type="GO" id="GO:0005654">
    <property type="term" value="C:nucleoplasm"/>
    <property type="evidence" value="ECO:0007669"/>
    <property type="project" value="TreeGrafter"/>
</dbReference>
<evidence type="ECO:0000259" key="2">
    <source>
        <dbReference type="PROSITE" id="PS51203"/>
    </source>
</evidence>
<sequence>MITPRFSCTQSDSSVIIKIYCPAIRAADVEINVDDTLVTVYVNPYFLRLNFSKPLIEDDDSSAHYDPSSAYLTVTLTKENKGDTFQDLDLLAKLLAPRPKPNVQTTPSIEVLSSESLSADDQLAAQTSALSLENENEEILHAAENDWQLPQQLPENETIKTSLEAHYGFLDTYTGYLKHVGHTENEVNELGSDPESLSTNERSFMRVQHEDSKWDEEHYMADFVDDEYIQELLHWENPYITDGSPFEYTEKENAEMLRLPRKEYLPSPHQTHDLYLTLITLLFSYFYDSRTTQHDPTPESAWTISVLTPAFTALDPPHSAHYTAGPHTFSDQELTETLIPSYRRSLSFPLYRSWAMSEKCREDTANILKKGKRHVARCLLEMKHILDHHEVYYIYSKIWLHDFCVWIQAGADDAVLSSLGHSLINLRLDKAAIGWGLDELESAAKEAIAREPDSDDE</sequence>
<dbReference type="AlphaFoldDB" id="A0A409WHY2"/>
<dbReference type="PANTHER" id="PTHR12967:SF0">
    <property type="entry name" value="PROTEIN SHQ1 HOMOLOG"/>
    <property type="match status" value="1"/>
</dbReference>